<dbReference type="SUPFAM" id="SSF51735">
    <property type="entry name" value="NAD(P)-binding Rossmann-fold domains"/>
    <property type="match status" value="1"/>
</dbReference>
<dbReference type="CDD" id="cd05256">
    <property type="entry name" value="UDP_AE_SDR_e"/>
    <property type="match status" value="1"/>
</dbReference>
<dbReference type="AlphaFoldDB" id="C5CIT8"/>
<sequence>MENIVVTGGAGFIGSHVVNELIEKNMGPIVIDNLSSGKIENLDPRALFYQQDITDLEMMERVFMLHKPRYVFHLAAQISVSQSVKDPIEDARINILGTLNLLNLSVKYGVEKFIFSSTGGAIYGDDVSEIPTSEKEFPKPFSPYGIAKFSVENYLRFYSEQYGLKYVALRYANVYGERQDPHGEAGVVAIFSKRMLANDEVIIFGDGENVRDYVYAGDVAHANVLAMEKVENEVINIGTGIGTSVNELFALLKEITGYQKEPVYADPRPGDLRKSILKWDKAKELMGWEPTVKLEDGLVKTVEFFRTEMGASE</sequence>
<dbReference type="InterPro" id="IPR036291">
    <property type="entry name" value="NAD(P)-bd_dom_sf"/>
</dbReference>
<dbReference type="Pfam" id="PF01370">
    <property type="entry name" value="Epimerase"/>
    <property type="match status" value="1"/>
</dbReference>
<dbReference type="RefSeq" id="WP_012744714.1">
    <property type="nucleotide sequence ID" value="NC_012785.1"/>
</dbReference>
<proteinExistence type="inferred from homology"/>
<feature type="domain" description="NAD-dependent epimerase/dehydratase" evidence="2">
    <location>
        <begin position="4"/>
        <end position="238"/>
    </location>
</feature>
<dbReference type="PANTHER" id="PTHR43000">
    <property type="entry name" value="DTDP-D-GLUCOSE 4,6-DEHYDRATASE-RELATED"/>
    <property type="match status" value="1"/>
</dbReference>
<dbReference type="InterPro" id="IPR001509">
    <property type="entry name" value="Epimerase_deHydtase"/>
</dbReference>
<evidence type="ECO:0000256" key="1">
    <source>
        <dbReference type="ARBA" id="ARBA00007637"/>
    </source>
</evidence>
<dbReference type="eggNOG" id="COG1087">
    <property type="taxonomic scope" value="Bacteria"/>
</dbReference>
<evidence type="ECO:0000259" key="2">
    <source>
        <dbReference type="Pfam" id="PF01370"/>
    </source>
</evidence>
<dbReference type="OrthoDB" id="9811743at2"/>
<reference evidence="3 4" key="2">
    <citation type="journal article" date="2011" name="J. Bacteriol.">
        <title>Genome Sequence of Kosmotoga olearia Strain TBF 19.5.1, a Thermophilic Bacterium with a Wide Growth Temperature Range, Isolated from the Troll B Oil Platform in the North Sea.</title>
        <authorList>
            <person name="Swithers K.S."/>
            <person name="Dipippo J.L."/>
            <person name="Bruce D.C."/>
            <person name="Detter C."/>
            <person name="Tapia R."/>
            <person name="Han S."/>
            <person name="Goodwin L.A."/>
            <person name="Han J."/>
            <person name="Woyke T."/>
            <person name="Pitluck S."/>
            <person name="Pennacchio L."/>
            <person name="Nolan M."/>
            <person name="Mikhailova N."/>
            <person name="Land M.L."/>
            <person name="Nesbo C.L."/>
            <person name="Gogarten J.P."/>
            <person name="Noll K.M."/>
        </authorList>
    </citation>
    <scope>NUCLEOTIDE SEQUENCE [LARGE SCALE GENOMIC DNA]</scope>
    <source>
        <strain evidence="4">ATCC BAA-1733 / DSM 21960 / TBF 19.5.1</strain>
    </source>
</reference>
<dbReference type="STRING" id="521045.Kole_0202"/>
<dbReference type="Gene3D" id="3.40.50.720">
    <property type="entry name" value="NAD(P)-binding Rossmann-like Domain"/>
    <property type="match status" value="1"/>
</dbReference>
<evidence type="ECO:0000313" key="3">
    <source>
        <dbReference type="EMBL" id="ACR78927.1"/>
    </source>
</evidence>
<dbReference type="HOGENOM" id="CLU_007383_1_7_0"/>
<keyword evidence="4" id="KW-1185">Reference proteome</keyword>
<accession>C5CIT8</accession>
<dbReference type="Gene3D" id="3.90.25.10">
    <property type="entry name" value="UDP-galactose 4-epimerase, domain 1"/>
    <property type="match status" value="1"/>
</dbReference>
<gene>
    <name evidence="3" type="ordered locus">Kole_0202</name>
</gene>
<reference evidence="3 4" key="1">
    <citation type="submission" date="2009-06" db="EMBL/GenBank/DDBJ databases">
        <title>Complete sequence of Thermotogales bacterium TBF 19.5.1.</title>
        <authorList>
            <consortium name="US DOE Joint Genome Institute"/>
            <person name="Lucas S."/>
            <person name="Copeland A."/>
            <person name="Lapidus A."/>
            <person name="Glavina del Rio T."/>
            <person name="Tice H."/>
            <person name="Bruce D."/>
            <person name="Goodwin L."/>
            <person name="Pitluck S."/>
            <person name="Chertkov O."/>
            <person name="Brettin T."/>
            <person name="Detter J.C."/>
            <person name="Han C."/>
            <person name="Schmutz J."/>
            <person name="Larimer F."/>
            <person name="Land M."/>
            <person name="Hauser L."/>
            <person name="Kyrpides N."/>
            <person name="Ovchinnikova G."/>
            <person name="Noll K."/>
        </authorList>
    </citation>
    <scope>NUCLEOTIDE SEQUENCE [LARGE SCALE GENOMIC DNA]</scope>
    <source>
        <strain evidence="4">ATCC BAA-1733 / DSM 21960 / TBF 19.5.1</strain>
    </source>
</reference>
<dbReference type="KEGG" id="kol:Kole_0202"/>
<comment type="similarity">
    <text evidence="1">Belongs to the NAD(P)-dependent epimerase/dehydratase family.</text>
</comment>
<dbReference type="Proteomes" id="UP000002382">
    <property type="component" value="Chromosome"/>
</dbReference>
<dbReference type="EMBL" id="CP001634">
    <property type="protein sequence ID" value="ACR78927.1"/>
    <property type="molecule type" value="Genomic_DNA"/>
</dbReference>
<protein>
    <submittedName>
        <fullName evidence="3">NAD-dependent epimerase/dehydratase</fullName>
    </submittedName>
</protein>
<name>C5CIT8_KOSOT</name>
<organism evidence="3 4">
    <name type="scientific">Kosmotoga olearia (strain ATCC BAA-1733 / DSM 21960 / TBF 19.5.1)</name>
    <dbReference type="NCBI Taxonomy" id="521045"/>
    <lineage>
        <taxon>Bacteria</taxon>
        <taxon>Thermotogati</taxon>
        <taxon>Thermotogota</taxon>
        <taxon>Thermotogae</taxon>
        <taxon>Kosmotogales</taxon>
        <taxon>Kosmotogaceae</taxon>
        <taxon>Kosmotoga</taxon>
    </lineage>
</organism>
<evidence type="ECO:0000313" key="4">
    <source>
        <dbReference type="Proteomes" id="UP000002382"/>
    </source>
</evidence>